<evidence type="ECO:0000256" key="1">
    <source>
        <dbReference type="SAM" id="Coils"/>
    </source>
</evidence>
<dbReference type="AlphaFoldDB" id="A0A1G9MX70"/>
<feature type="transmembrane region" description="Helical" evidence="2">
    <location>
        <begin position="42"/>
        <end position="60"/>
    </location>
</feature>
<keyword evidence="4" id="KW-1185">Reference proteome</keyword>
<evidence type="ECO:0000313" key="3">
    <source>
        <dbReference type="EMBL" id="SDL78809.1"/>
    </source>
</evidence>
<feature type="transmembrane region" description="Helical" evidence="2">
    <location>
        <begin position="15"/>
        <end position="36"/>
    </location>
</feature>
<evidence type="ECO:0000256" key="2">
    <source>
        <dbReference type="SAM" id="Phobius"/>
    </source>
</evidence>
<organism evidence="3 4">
    <name type="scientific">Tessaracoccus oleiagri</name>
    <dbReference type="NCBI Taxonomy" id="686624"/>
    <lineage>
        <taxon>Bacteria</taxon>
        <taxon>Bacillati</taxon>
        <taxon>Actinomycetota</taxon>
        <taxon>Actinomycetes</taxon>
        <taxon>Propionibacteriales</taxon>
        <taxon>Propionibacteriaceae</taxon>
        <taxon>Tessaracoccus</taxon>
    </lineage>
</organism>
<evidence type="ECO:0000313" key="4">
    <source>
        <dbReference type="Proteomes" id="UP000199475"/>
    </source>
</evidence>
<dbReference type="Gene3D" id="1.20.5.340">
    <property type="match status" value="1"/>
</dbReference>
<keyword evidence="2" id="KW-0472">Membrane</keyword>
<proteinExistence type="predicted"/>
<accession>A0A1G9MX70</accession>
<feature type="coiled-coil region" evidence="1">
    <location>
        <begin position="93"/>
        <end position="169"/>
    </location>
</feature>
<gene>
    <name evidence="3" type="ORF">SAMN04488242_2806</name>
</gene>
<dbReference type="EMBL" id="FNGP01000006">
    <property type="protein sequence ID" value="SDL78809.1"/>
    <property type="molecule type" value="Genomic_DNA"/>
</dbReference>
<keyword evidence="1" id="KW-0175">Coiled coil</keyword>
<protein>
    <submittedName>
        <fullName evidence="3">Uncharacterized protein</fullName>
    </submittedName>
</protein>
<reference evidence="3 4" key="1">
    <citation type="submission" date="2016-10" db="EMBL/GenBank/DDBJ databases">
        <authorList>
            <person name="de Groot N.N."/>
        </authorList>
    </citation>
    <scope>NUCLEOTIDE SEQUENCE [LARGE SCALE GENOMIC DNA]</scope>
    <source>
        <strain evidence="3 4">CGMCC 1.9159</strain>
    </source>
</reference>
<name>A0A1G9MX70_9ACTN</name>
<sequence length="212" mass="23329">MAGRRVAPNSSERNAALIILTVGSAAALASLFGSIWVVRAGVVVAIAMAVVALVVSFAQIKRLQEEHARELRHEVELRTAAAERHHADSVAMIDRFNQRAASLNSVITQLRSQLAAARSELSTMRGNAAWLRGEVAERQARVEALNARIAELEQQLRGAEEREAEESRIIELVPDRPSPSVEDIWGDDEHPTLVDIRMVNIDELDAPLRKHA</sequence>
<keyword evidence="2" id="KW-1133">Transmembrane helix</keyword>
<keyword evidence="2" id="KW-0812">Transmembrane</keyword>
<dbReference type="STRING" id="686624.SAMN04488242_2806"/>
<dbReference type="Proteomes" id="UP000199475">
    <property type="component" value="Unassembled WGS sequence"/>
</dbReference>